<dbReference type="EMBL" id="MW862992">
    <property type="protein sequence ID" value="QWY82752.1"/>
    <property type="molecule type" value="Genomic_DNA"/>
</dbReference>
<dbReference type="GeneID" id="77932360"/>
<sequence>MTVTVQRGRRISTGVDYVQYDGRPASAREIVEWITRLGGTAFEARELGWRHDAGSYWHKEHGFVYLPAAMAGSRLGRLRDDELVIRTAGGPFAVAFPGDFVLRSRSGFYPLASESFHRYYVPARHRGTADPNVSPPP</sequence>
<dbReference type="RefSeq" id="YP_010656388.1">
    <property type="nucleotide sequence ID" value="NC_070838.1"/>
</dbReference>
<reference evidence="1" key="1">
    <citation type="submission" date="2021-04" db="EMBL/GenBank/DDBJ databases">
        <authorList>
            <person name="Edwards E.G."/>
            <person name="Siddiqui F.A."/>
            <person name="Anastasi R.E."/>
            <person name="Conroy D.J."/>
            <person name="Gerton T.J."/>
            <person name="Laizure I.E."/>
            <person name="Reynolds J.D."/>
            <person name="Ulker M."/>
            <person name="Ouellette S.K."/>
            <person name="Duggan K.O."/>
            <person name="Johnson K.C."/>
            <person name="MacLea K.S."/>
            <person name="Garlena R.A."/>
            <person name="Russell D.A."/>
            <person name="Jacobs-Sera D."/>
            <person name="Hatfull G.F."/>
        </authorList>
    </citation>
    <scope>NUCLEOTIDE SEQUENCE</scope>
</reference>
<evidence type="ECO:0000313" key="1">
    <source>
        <dbReference type="EMBL" id="QWY82752.1"/>
    </source>
</evidence>
<evidence type="ECO:0000313" key="2">
    <source>
        <dbReference type="Proteomes" id="UP000693725"/>
    </source>
</evidence>
<organism evidence="1 2">
    <name type="scientific">Arthrobacter phage SilentRX</name>
    <dbReference type="NCBI Taxonomy" id="2836091"/>
    <lineage>
        <taxon>Viruses</taxon>
        <taxon>Duplodnaviria</taxon>
        <taxon>Heunggongvirae</taxon>
        <taxon>Uroviricota</taxon>
        <taxon>Caudoviricetes</taxon>
        <taxon>Silentrexvirus</taxon>
        <taxon>Silentrexvirus silentrx</taxon>
    </lineage>
</organism>
<accession>A0A8F3E7U8</accession>
<keyword evidence="2" id="KW-1185">Reference proteome</keyword>
<name>A0A8F3E7U8_9CAUD</name>
<protein>
    <submittedName>
        <fullName evidence="1">Uncharacterized protein</fullName>
    </submittedName>
</protein>
<gene>
    <name evidence="1" type="primary">7</name>
    <name evidence="1" type="ORF">SEA_SILENTRX_7</name>
</gene>
<dbReference type="KEGG" id="vg:77932360"/>
<dbReference type="Proteomes" id="UP000693725">
    <property type="component" value="Segment"/>
</dbReference>
<proteinExistence type="predicted"/>